<dbReference type="AlphaFoldDB" id="A0A1C5IEZ4"/>
<feature type="transmembrane region" description="Helical" evidence="1">
    <location>
        <begin position="82"/>
        <end position="103"/>
    </location>
</feature>
<keyword evidence="3" id="KW-1185">Reference proteome</keyword>
<evidence type="ECO:0000313" key="3">
    <source>
        <dbReference type="Proteomes" id="UP000198217"/>
    </source>
</evidence>
<evidence type="ECO:0000256" key="1">
    <source>
        <dbReference type="SAM" id="Phobius"/>
    </source>
</evidence>
<feature type="transmembrane region" description="Helical" evidence="1">
    <location>
        <begin position="32"/>
        <end position="53"/>
    </location>
</feature>
<organism evidence="2 3">
    <name type="scientific">Micromonospora echinaurantiaca</name>
    <dbReference type="NCBI Taxonomy" id="47857"/>
    <lineage>
        <taxon>Bacteria</taxon>
        <taxon>Bacillati</taxon>
        <taxon>Actinomycetota</taxon>
        <taxon>Actinomycetes</taxon>
        <taxon>Micromonosporales</taxon>
        <taxon>Micromonosporaceae</taxon>
        <taxon>Micromonospora</taxon>
    </lineage>
</organism>
<evidence type="ECO:0000313" key="2">
    <source>
        <dbReference type="EMBL" id="SCG56834.1"/>
    </source>
</evidence>
<feature type="transmembrane region" description="Helical" evidence="1">
    <location>
        <begin position="110"/>
        <end position="131"/>
    </location>
</feature>
<sequence>MGERSPRSAGVEARWVVVTVAIMVDRAYPRRWPAYAMAVLFLGYALGKAVFAVQSRLGFPGGPPVSAAEAEGYFLDPAVAQWTAAATGVLGASLALATVTSLGRWLPRGVMLLALAGMLLAVGGGALIMILDGFVGLGVGWQWHHGVLGIVVIGLLLATIRSYETATRRRVAG</sequence>
<proteinExistence type="predicted"/>
<keyword evidence="1" id="KW-1133">Transmembrane helix</keyword>
<feature type="transmembrane region" description="Helical" evidence="1">
    <location>
        <begin position="143"/>
        <end position="160"/>
    </location>
</feature>
<protein>
    <submittedName>
        <fullName evidence="2">Uncharacterized protein</fullName>
    </submittedName>
</protein>
<dbReference type="EMBL" id="LT607750">
    <property type="protein sequence ID" value="SCG56834.1"/>
    <property type="molecule type" value="Genomic_DNA"/>
</dbReference>
<name>A0A1C5IEZ4_9ACTN</name>
<accession>A0A1C5IEZ4</accession>
<gene>
    <name evidence="2" type="ORF">GA0070609_3206</name>
</gene>
<reference evidence="2 3" key="1">
    <citation type="submission" date="2016-06" db="EMBL/GenBank/DDBJ databases">
        <authorList>
            <person name="Kjaerup R.B."/>
            <person name="Dalgaard T.S."/>
            <person name="Juul-Madsen H.R."/>
        </authorList>
    </citation>
    <scope>NUCLEOTIDE SEQUENCE [LARGE SCALE GENOMIC DNA]</scope>
    <source>
        <strain evidence="2 3">DSM 43904</strain>
    </source>
</reference>
<dbReference type="Proteomes" id="UP000198217">
    <property type="component" value="Chromosome I"/>
</dbReference>
<keyword evidence="1" id="KW-0812">Transmembrane</keyword>
<keyword evidence="1" id="KW-0472">Membrane</keyword>